<evidence type="ECO:0000313" key="1">
    <source>
        <dbReference type="EMBL" id="OAL09940.1"/>
    </source>
</evidence>
<protein>
    <submittedName>
        <fullName evidence="1">Uncharacterized protein</fullName>
    </submittedName>
</protein>
<reference evidence="2" key="1">
    <citation type="submission" date="2016-04" db="EMBL/GenBank/DDBJ databases">
        <authorList>
            <person name="Quiroz-Castaneda R.E."/>
            <person name="Martinez-Ocampo F."/>
        </authorList>
    </citation>
    <scope>NUCLEOTIDE SEQUENCE [LARGE SCALE GENOMIC DNA]</scope>
    <source>
        <strain evidence="2">INIFAP01</strain>
    </source>
</reference>
<keyword evidence="2" id="KW-1185">Reference proteome</keyword>
<gene>
    <name evidence="1" type="ORF">A6V39_03445</name>
</gene>
<dbReference type="EMBL" id="LWUJ01000012">
    <property type="protein sequence ID" value="OAL09940.1"/>
    <property type="molecule type" value="Genomic_DNA"/>
</dbReference>
<organism evidence="1 2">
    <name type="scientific">Candidatus Mycoplasma haematobovis</name>
    <dbReference type="NCBI Taxonomy" id="432608"/>
    <lineage>
        <taxon>Bacteria</taxon>
        <taxon>Bacillati</taxon>
        <taxon>Mycoplasmatota</taxon>
        <taxon>Mollicutes</taxon>
        <taxon>Mycoplasmataceae</taxon>
        <taxon>Mycoplasma</taxon>
    </lineage>
</organism>
<name>A0A1A9QE31_9MOLU</name>
<comment type="caution">
    <text evidence="1">The sequence shown here is derived from an EMBL/GenBank/DDBJ whole genome shotgun (WGS) entry which is preliminary data.</text>
</comment>
<accession>A0A1A9QE31</accession>
<proteinExistence type="predicted"/>
<dbReference type="Proteomes" id="UP000077623">
    <property type="component" value="Unassembled WGS sequence"/>
</dbReference>
<dbReference type="RefSeq" id="WP_187150326.1">
    <property type="nucleotide sequence ID" value="NZ_LWUJ01000012.1"/>
</dbReference>
<evidence type="ECO:0000313" key="2">
    <source>
        <dbReference type="Proteomes" id="UP000077623"/>
    </source>
</evidence>
<sequence length="90" mass="10974">MELNIERKKQIAIKLAAKRNNALVYDLEIFKDKLKNIEKWCQNNYRTHYDDDNDLRFRNVQIYCIYNNRDKLQEGLLAKVMRVEKQQILL</sequence>
<dbReference type="AlphaFoldDB" id="A0A1A9QE31"/>